<organism evidence="2 3">
    <name type="scientific">Helianthus annuus</name>
    <name type="common">Common sunflower</name>
    <dbReference type="NCBI Taxonomy" id="4232"/>
    <lineage>
        <taxon>Eukaryota</taxon>
        <taxon>Viridiplantae</taxon>
        <taxon>Streptophyta</taxon>
        <taxon>Embryophyta</taxon>
        <taxon>Tracheophyta</taxon>
        <taxon>Spermatophyta</taxon>
        <taxon>Magnoliopsida</taxon>
        <taxon>eudicotyledons</taxon>
        <taxon>Gunneridae</taxon>
        <taxon>Pentapetalae</taxon>
        <taxon>asterids</taxon>
        <taxon>campanulids</taxon>
        <taxon>Asterales</taxon>
        <taxon>Asteraceae</taxon>
        <taxon>Asteroideae</taxon>
        <taxon>Heliantheae alliance</taxon>
        <taxon>Heliantheae</taxon>
        <taxon>Helianthus</taxon>
    </lineage>
</organism>
<accession>A0A9K3IKU7</accession>
<keyword evidence="1" id="KW-0472">Membrane</keyword>
<keyword evidence="3" id="KW-1185">Reference proteome</keyword>
<dbReference type="Gramene" id="mRNA:HanXRQr2_Chr07g0295881">
    <property type="protein sequence ID" value="CDS:HanXRQr2_Chr07g0295881.1"/>
    <property type="gene ID" value="HanXRQr2_Chr07g0295881"/>
</dbReference>
<keyword evidence="1" id="KW-1133">Transmembrane helix</keyword>
<comment type="caution">
    <text evidence="2">The sequence shown here is derived from an EMBL/GenBank/DDBJ whole genome shotgun (WGS) entry which is preliminary data.</text>
</comment>
<feature type="transmembrane region" description="Helical" evidence="1">
    <location>
        <begin position="41"/>
        <end position="61"/>
    </location>
</feature>
<evidence type="ECO:0000313" key="3">
    <source>
        <dbReference type="Proteomes" id="UP000215914"/>
    </source>
</evidence>
<reference evidence="2" key="1">
    <citation type="journal article" date="2017" name="Nature">
        <title>The sunflower genome provides insights into oil metabolism, flowering and Asterid evolution.</title>
        <authorList>
            <person name="Badouin H."/>
            <person name="Gouzy J."/>
            <person name="Grassa C.J."/>
            <person name="Murat F."/>
            <person name="Staton S.E."/>
            <person name="Cottret L."/>
            <person name="Lelandais-Briere C."/>
            <person name="Owens G.L."/>
            <person name="Carrere S."/>
            <person name="Mayjonade B."/>
            <person name="Legrand L."/>
            <person name="Gill N."/>
            <person name="Kane N.C."/>
            <person name="Bowers J.E."/>
            <person name="Hubner S."/>
            <person name="Bellec A."/>
            <person name="Berard A."/>
            <person name="Berges H."/>
            <person name="Blanchet N."/>
            <person name="Boniface M.C."/>
            <person name="Brunel D."/>
            <person name="Catrice O."/>
            <person name="Chaidir N."/>
            <person name="Claudel C."/>
            <person name="Donnadieu C."/>
            <person name="Faraut T."/>
            <person name="Fievet G."/>
            <person name="Helmstetter N."/>
            <person name="King M."/>
            <person name="Knapp S.J."/>
            <person name="Lai Z."/>
            <person name="Le Paslier M.C."/>
            <person name="Lippi Y."/>
            <person name="Lorenzon L."/>
            <person name="Mandel J.R."/>
            <person name="Marage G."/>
            <person name="Marchand G."/>
            <person name="Marquand E."/>
            <person name="Bret-Mestries E."/>
            <person name="Morien E."/>
            <person name="Nambeesan S."/>
            <person name="Nguyen T."/>
            <person name="Pegot-Espagnet P."/>
            <person name="Pouilly N."/>
            <person name="Raftis F."/>
            <person name="Sallet E."/>
            <person name="Schiex T."/>
            <person name="Thomas J."/>
            <person name="Vandecasteele C."/>
            <person name="Vares D."/>
            <person name="Vear F."/>
            <person name="Vautrin S."/>
            <person name="Crespi M."/>
            <person name="Mangin B."/>
            <person name="Burke J.M."/>
            <person name="Salse J."/>
            <person name="Munos S."/>
            <person name="Vincourt P."/>
            <person name="Rieseberg L.H."/>
            <person name="Langlade N.B."/>
        </authorList>
    </citation>
    <scope>NUCLEOTIDE SEQUENCE</scope>
    <source>
        <tissue evidence="2">Leaves</tissue>
    </source>
</reference>
<evidence type="ECO:0000256" key="1">
    <source>
        <dbReference type="SAM" id="Phobius"/>
    </source>
</evidence>
<feature type="transmembrane region" description="Helical" evidence="1">
    <location>
        <begin position="12"/>
        <end position="35"/>
    </location>
</feature>
<sequence length="79" mass="9226">MEKMNRQRALETNLYMLRFVICFIDSIINMVQLYVFSMACIYVFMLFLLAFSTSGMAGSLIHKSVNSKSVYLKPKKLMR</sequence>
<dbReference type="AlphaFoldDB" id="A0A9K3IKU7"/>
<reference evidence="2" key="2">
    <citation type="submission" date="2020-06" db="EMBL/GenBank/DDBJ databases">
        <title>Helianthus annuus Genome sequencing and assembly Release 2.</title>
        <authorList>
            <person name="Gouzy J."/>
            <person name="Langlade N."/>
            <person name="Munos S."/>
        </authorList>
    </citation>
    <scope>NUCLEOTIDE SEQUENCE</scope>
    <source>
        <tissue evidence="2">Leaves</tissue>
    </source>
</reference>
<proteinExistence type="predicted"/>
<evidence type="ECO:0000313" key="2">
    <source>
        <dbReference type="EMBL" id="KAF5798692.1"/>
    </source>
</evidence>
<keyword evidence="1" id="KW-0812">Transmembrane</keyword>
<name>A0A9K3IKU7_HELAN</name>
<protein>
    <submittedName>
        <fullName evidence="2">Uncharacterized protein</fullName>
    </submittedName>
</protein>
<dbReference type="EMBL" id="MNCJ02000322">
    <property type="protein sequence ID" value="KAF5798692.1"/>
    <property type="molecule type" value="Genomic_DNA"/>
</dbReference>
<dbReference type="Proteomes" id="UP000215914">
    <property type="component" value="Unassembled WGS sequence"/>
</dbReference>
<gene>
    <name evidence="2" type="ORF">HanXRQr2_Chr07g0295881</name>
</gene>